<evidence type="ECO:0000256" key="2">
    <source>
        <dbReference type="ARBA" id="ARBA00022741"/>
    </source>
</evidence>
<keyword evidence="3 4" id="KW-0067">ATP-binding</keyword>
<dbReference type="Gene3D" id="3.30.470.20">
    <property type="entry name" value="ATP-grasp fold, B domain"/>
    <property type="match status" value="1"/>
</dbReference>
<dbReference type="SUPFAM" id="SSF56059">
    <property type="entry name" value="Glutathione synthetase ATP-binding domain-like"/>
    <property type="match status" value="1"/>
</dbReference>
<evidence type="ECO:0000256" key="4">
    <source>
        <dbReference type="PROSITE-ProRule" id="PRU00409"/>
    </source>
</evidence>
<dbReference type="PANTHER" id="PTHR43585">
    <property type="entry name" value="FUMIPYRROLE BIOSYNTHESIS PROTEIN C"/>
    <property type="match status" value="1"/>
</dbReference>
<dbReference type="Gene3D" id="3.30.1490.20">
    <property type="entry name" value="ATP-grasp fold, A domain"/>
    <property type="match status" value="1"/>
</dbReference>
<organism evidence="6 7">
    <name type="scientific">Hymenobacter nitidus</name>
    <dbReference type="NCBI Taxonomy" id="2880929"/>
    <lineage>
        <taxon>Bacteria</taxon>
        <taxon>Pseudomonadati</taxon>
        <taxon>Bacteroidota</taxon>
        <taxon>Cytophagia</taxon>
        <taxon>Cytophagales</taxon>
        <taxon>Hymenobacteraceae</taxon>
        <taxon>Hymenobacter</taxon>
    </lineage>
</organism>
<evidence type="ECO:0000256" key="3">
    <source>
        <dbReference type="ARBA" id="ARBA00022840"/>
    </source>
</evidence>
<accession>A0ABS8ACB2</accession>
<dbReference type="InterPro" id="IPR052032">
    <property type="entry name" value="ATP-dep_AA_Ligase"/>
</dbReference>
<dbReference type="RefSeq" id="WP_226185258.1">
    <property type="nucleotide sequence ID" value="NZ_JAJADQ010000004.1"/>
</dbReference>
<keyword evidence="2 4" id="KW-0547">Nucleotide-binding</keyword>
<evidence type="ECO:0000313" key="6">
    <source>
        <dbReference type="EMBL" id="MCB2378017.1"/>
    </source>
</evidence>
<evidence type="ECO:0000259" key="5">
    <source>
        <dbReference type="PROSITE" id="PS50975"/>
    </source>
</evidence>
<keyword evidence="7" id="KW-1185">Reference proteome</keyword>
<comment type="caution">
    <text evidence="6">The sequence shown here is derived from an EMBL/GenBank/DDBJ whole genome shotgun (WGS) entry which is preliminary data.</text>
</comment>
<protein>
    <submittedName>
        <fullName evidence="6">ATP-grasp domain-containing protein</fullName>
    </submittedName>
</protein>
<name>A0ABS8ACB2_9BACT</name>
<dbReference type="InterPro" id="IPR011761">
    <property type="entry name" value="ATP-grasp"/>
</dbReference>
<reference evidence="6" key="1">
    <citation type="submission" date="2021-10" db="EMBL/GenBank/DDBJ databases">
        <authorList>
            <person name="Dean J.D."/>
            <person name="Kim M.K."/>
            <person name="Newey C.N."/>
            <person name="Stoker T.S."/>
            <person name="Thompson D.W."/>
            <person name="Grose J.H."/>
        </authorList>
    </citation>
    <scope>NUCLEOTIDE SEQUENCE</scope>
    <source>
        <strain evidence="6">BT635</strain>
    </source>
</reference>
<dbReference type="EMBL" id="JAJADQ010000004">
    <property type="protein sequence ID" value="MCB2378017.1"/>
    <property type="molecule type" value="Genomic_DNA"/>
</dbReference>
<dbReference type="PANTHER" id="PTHR43585:SF2">
    <property type="entry name" value="ATP-GRASP ENZYME FSQD"/>
    <property type="match status" value="1"/>
</dbReference>
<gene>
    <name evidence="6" type="ORF">LGH70_10520</name>
</gene>
<keyword evidence="1" id="KW-0436">Ligase</keyword>
<proteinExistence type="predicted"/>
<evidence type="ECO:0000313" key="7">
    <source>
        <dbReference type="Proteomes" id="UP001165297"/>
    </source>
</evidence>
<evidence type="ECO:0000256" key="1">
    <source>
        <dbReference type="ARBA" id="ARBA00022598"/>
    </source>
</evidence>
<dbReference type="Proteomes" id="UP001165297">
    <property type="component" value="Unassembled WGS sequence"/>
</dbReference>
<dbReference type="PROSITE" id="PS50975">
    <property type="entry name" value="ATP_GRASP"/>
    <property type="match status" value="1"/>
</dbReference>
<dbReference type="Pfam" id="PF02655">
    <property type="entry name" value="ATP-grasp_3"/>
    <property type="match status" value="1"/>
</dbReference>
<dbReference type="InterPro" id="IPR013815">
    <property type="entry name" value="ATP_grasp_subdomain_1"/>
</dbReference>
<feature type="domain" description="ATP-grasp" evidence="5">
    <location>
        <begin position="167"/>
        <end position="349"/>
    </location>
</feature>
<dbReference type="InterPro" id="IPR003806">
    <property type="entry name" value="ATP-grasp_PylC-type"/>
</dbReference>
<sequence length="409" mass="46006">MNSQQLNLLEYTGANRHIPLILTPRPHVTPTPVAPETTPPLPRREGDAWTVLVLESNYRLTGAMLFCLSRQKGIRVHLLSRDAASPYRFSHYIHDWHYLAPEKSDAELLAYTRQVAQTTKADVFLPIDVAGMRFAIAYQQVLATFVRLLPLPEAEAYEIATDKSRLGGFMQQHRIPAPDTILNVRHNLETQLKHFRFPVLLKPVDGIGGGGIELFQDRPTLLQAVARLPEGSNYIIQNCIEGYDIDCNVLYRNGKLVAYSIQKGILPAASAYAPTEAIEFVRNEAVLAVAHQVMKALRWNGVAHLDLRYDARTRQVKVIEINTRFWLTVVGSAVRAQVNFPVLACRAALGQNLPPASFALGRYIPFANFVRYKLWGRSTNKVPFTLRDTTALSMLGDPLPKLYRFLKSL</sequence>